<dbReference type="InterPro" id="IPR035999">
    <property type="entry name" value="Sec7_dom_sf"/>
</dbReference>
<feature type="compositionally biased region" description="Polar residues" evidence="1">
    <location>
        <begin position="242"/>
        <end position="283"/>
    </location>
</feature>
<feature type="compositionally biased region" description="Low complexity" evidence="1">
    <location>
        <begin position="621"/>
        <end position="644"/>
    </location>
</feature>
<dbReference type="InParanoid" id="G0V897"/>
<dbReference type="GO" id="GO:0006887">
    <property type="term" value="P:exocytosis"/>
    <property type="evidence" value="ECO:0007669"/>
    <property type="project" value="EnsemblFungi"/>
</dbReference>
<feature type="compositionally biased region" description="Basic residues" evidence="1">
    <location>
        <begin position="296"/>
        <end position="308"/>
    </location>
</feature>
<dbReference type="InterPro" id="IPR023394">
    <property type="entry name" value="Sec7_C_sf"/>
</dbReference>
<feature type="compositionally biased region" description="Polar residues" evidence="1">
    <location>
        <begin position="16"/>
        <end position="26"/>
    </location>
</feature>
<dbReference type="eggNOG" id="KOG0929">
    <property type="taxonomic scope" value="Eukaryota"/>
</dbReference>
<dbReference type="SUPFAM" id="SSF48425">
    <property type="entry name" value="Sec7 domain"/>
    <property type="match status" value="1"/>
</dbReference>
<gene>
    <name evidence="3" type="primary">NCAS0A11370</name>
    <name evidence="3" type="ordered locus">NCAS_0A11370</name>
</gene>
<accession>G0V897</accession>
<feature type="region of interest" description="Disordered" evidence="1">
    <location>
        <begin position="617"/>
        <end position="644"/>
    </location>
</feature>
<organism evidence="3 4">
    <name type="scientific">Naumovozyma castellii</name>
    <name type="common">Yeast</name>
    <name type="synonym">Saccharomyces castellii</name>
    <dbReference type="NCBI Taxonomy" id="27288"/>
    <lineage>
        <taxon>Eukaryota</taxon>
        <taxon>Fungi</taxon>
        <taxon>Dikarya</taxon>
        <taxon>Ascomycota</taxon>
        <taxon>Saccharomycotina</taxon>
        <taxon>Saccharomycetes</taxon>
        <taxon>Saccharomycetales</taxon>
        <taxon>Saccharomycetaceae</taxon>
        <taxon>Naumovozyma</taxon>
    </lineage>
</organism>
<dbReference type="GO" id="GO:0000139">
    <property type="term" value="C:Golgi membrane"/>
    <property type="evidence" value="ECO:0007669"/>
    <property type="project" value="EnsemblFungi"/>
</dbReference>
<dbReference type="GO" id="GO:0034067">
    <property type="term" value="P:protein localization to Golgi apparatus"/>
    <property type="evidence" value="ECO:0007669"/>
    <property type="project" value="EnsemblFungi"/>
</dbReference>
<evidence type="ECO:0000313" key="3">
    <source>
        <dbReference type="EMBL" id="CCC67695.1"/>
    </source>
</evidence>
<dbReference type="SMART" id="SM00222">
    <property type="entry name" value="Sec7"/>
    <property type="match status" value="1"/>
</dbReference>
<feature type="compositionally biased region" description="Polar residues" evidence="1">
    <location>
        <begin position="64"/>
        <end position="73"/>
    </location>
</feature>
<reference key="2">
    <citation type="submission" date="2011-08" db="EMBL/GenBank/DDBJ databases">
        <title>Genome sequence of Naumovozyma castellii.</title>
        <authorList>
            <person name="Gordon J.L."/>
            <person name="Armisen D."/>
            <person name="Proux-Wera E."/>
            <person name="OhEigeartaigh S.S."/>
            <person name="Byrne K.P."/>
            <person name="Wolfe K.H."/>
        </authorList>
    </citation>
    <scope>NUCLEOTIDE SEQUENCE</scope>
    <source>
        <strain>Type strain:CBS 4309</strain>
    </source>
</reference>
<sequence length="1104" mass="124732">MNQSIASLIRLKLFQDSTANEATSSGKYERLASEDSSIADASKGPDMGNKEGPKLAKTTRRDSVCSNKQNSSREYFEDKKGGNEEPLAPADIETKLHETEKTEQVGATRIKEHGRLRRIRNRMNILDRNFRSENKANQVIVSPNDLMTEISSNNHNINNNSASDGETKEVEHDRFLKNFRRFTNSRKSSAAKTESISTSTSPNLDKSKTESSNSFRHSSGPHEFSSPQRKEKGTSPVLPIRSSVSISSMATKQKFPNGSSKVSSAATVIPNRSISTGTSSTINDDNRSHTIDQKLSRQRQRGIGRRRSKTVDASDYERKRDNSSQFSSIAEVHPLPSTVRSSNQTRSHSNSLSGKIPFSPSLGQAGRSPRSSSGSMNRPQFGVPPPIKPITARRSSSIVNALSSFVNLRSTSVGSSMKQPPLTTPNVRSLTDLPPPPECDEDETYTNYLKKLVPYGKFLGVILTEKDENYKKKCLNFYLSNYFDFREDPLDISLRKLLMFLELPKESQQIDRLLTEFSRVYYRVQRETNKKRCSWVDENQVYFVTFSLLMLHTDYFNSNNKNKMDKNDFTRLIHEDTDSHGNKLPLEILSYYYENIISKESPKFDFSGLLIGFQTDEEQPSNSTSTSVSGSDSDSDSVSKSSSQSIQIYSPVEMIRNKILTPYELHQSVVPPIQLSSTTRPPSTSISSYFSTQSSTASSNPSVLQDDIDIYSHIASNTISECNMRAEVAKFCPGNRFHARNVVNDFNHKYDKCFSVLKDVKGGYLRISKSQTSRLMTQAIHIMNESPEEDHYFLKIIQMGEIYEFYTNKKLIFANKNEWKFKFGILTTAGIILVDKKGTDLGEPEVIVDEKSGYSNYILDFKSVSSAIHIPYNGIFAVKRINEFCKNGFVGVTEDDNEAIDFDALTDADQDSVLYLVGPQGKYIWKCRNESERDTWIDSINLMATFDTCFFEFGCLTNTVVCSRKLEIKEKYDKLMEGKITKLKKLVELKRIATLYEQTVPITLKTKIDMIRWIKLLAVKMDWLVYEIKRNQIYISIMEEINDAHENILDDSPAKVSKETGSIVDSIEESFLFNDPSLDTCVPEIESITPSQSSANDIAEYLNP</sequence>
<dbReference type="GO" id="GO:0005085">
    <property type="term" value="F:guanyl-nucleotide exchange factor activity"/>
    <property type="evidence" value="ECO:0007669"/>
    <property type="project" value="EnsemblFungi"/>
</dbReference>
<dbReference type="KEGG" id="ncs:NCAS_0A11370"/>
<keyword evidence="4" id="KW-1185">Reference proteome</keyword>
<feature type="region of interest" description="Disordered" evidence="1">
    <location>
        <begin position="413"/>
        <end position="437"/>
    </location>
</feature>
<dbReference type="PANTHER" id="PTHR10663">
    <property type="entry name" value="GUANYL-NUCLEOTIDE EXCHANGE FACTOR"/>
    <property type="match status" value="1"/>
</dbReference>
<feature type="compositionally biased region" description="Polar residues" evidence="1">
    <location>
        <begin position="185"/>
        <end position="217"/>
    </location>
</feature>
<dbReference type="Proteomes" id="UP000001640">
    <property type="component" value="Chromosome 1"/>
</dbReference>
<feature type="compositionally biased region" description="Polar residues" evidence="1">
    <location>
        <begin position="369"/>
        <end position="378"/>
    </location>
</feature>
<evidence type="ECO:0000259" key="2">
    <source>
        <dbReference type="PROSITE" id="PS50190"/>
    </source>
</evidence>
<dbReference type="FunCoup" id="G0V897">
    <property type="interactions" value="33"/>
</dbReference>
<name>G0V897_NAUCA</name>
<dbReference type="GO" id="GO:0034976">
    <property type="term" value="P:response to endoplasmic reticulum stress"/>
    <property type="evidence" value="ECO:0007669"/>
    <property type="project" value="EnsemblFungi"/>
</dbReference>
<dbReference type="GeneID" id="96901174"/>
<protein>
    <recommendedName>
        <fullName evidence="2">SEC7 domain-containing protein</fullName>
    </recommendedName>
</protein>
<evidence type="ECO:0000256" key="1">
    <source>
        <dbReference type="SAM" id="MobiDB-lite"/>
    </source>
</evidence>
<feature type="region of interest" description="Disordered" evidence="1">
    <location>
        <begin position="674"/>
        <end position="698"/>
    </location>
</feature>
<dbReference type="STRING" id="1064592.G0V897"/>
<dbReference type="PROSITE" id="PS50190">
    <property type="entry name" value="SEC7"/>
    <property type="match status" value="1"/>
</dbReference>
<feature type="region of interest" description="Disordered" evidence="1">
    <location>
        <begin position="185"/>
        <end position="389"/>
    </location>
</feature>
<feature type="compositionally biased region" description="Basic and acidic residues" evidence="1">
    <location>
        <begin position="48"/>
        <end position="63"/>
    </location>
</feature>
<feature type="compositionally biased region" description="Basic and acidic residues" evidence="1">
    <location>
        <begin position="284"/>
        <end position="295"/>
    </location>
</feature>
<dbReference type="OrthoDB" id="430364at2759"/>
<evidence type="ECO:0000313" key="4">
    <source>
        <dbReference type="Proteomes" id="UP000001640"/>
    </source>
</evidence>
<feature type="domain" description="SEC7" evidence="2">
    <location>
        <begin position="456"/>
        <end position="599"/>
    </location>
</feature>
<dbReference type="HOGENOM" id="CLU_008280_0_0_1"/>
<dbReference type="PANTHER" id="PTHR10663:SF405">
    <property type="entry name" value="ARF GUANINE NUCLEOTIDE EXCHANGE FACTOR SYT1"/>
    <property type="match status" value="1"/>
</dbReference>
<dbReference type="EMBL" id="HE576752">
    <property type="protein sequence ID" value="CCC67695.1"/>
    <property type="molecule type" value="Genomic_DNA"/>
</dbReference>
<feature type="compositionally biased region" description="Polar residues" evidence="1">
    <location>
        <begin position="338"/>
        <end position="353"/>
    </location>
</feature>
<feature type="compositionally biased region" description="Basic and acidic residues" evidence="1">
    <location>
        <begin position="309"/>
        <end position="322"/>
    </location>
</feature>
<proteinExistence type="predicted"/>
<dbReference type="Gene3D" id="1.10.1000.11">
    <property type="entry name" value="Arf Nucleotide-binding Site Opener,domain 2"/>
    <property type="match status" value="1"/>
</dbReference>
<dbReference type="AlphaFoldDB" id="G0V897"/>
<dbReference type="Pfam" id="PF01369">
    <property type="entry name" value="Sec7"/>
    <property type="match status" value="1"/>
</dbReference>
<dbReference type="OMA" id="LYEIRRN"/>
<dbReference type="InterPro" id="IPR000904">
    <property type="entry name" value="Sec7_dom"/>
</dbReference>
<dbReference type="GO" id="GO:0032014">
    <property type="term" value="P:positive regulation of ARF protein signal transduction"/>
    <property type="evidence" value="ECO:0007669"/>
    <property type="project" value="EnsemblFungi"/>
</dbReference>
<dbReference type="RefSeq" id="XP_003674076.1">
    <property type="nucleotide sequence ID" value="XM_003674028.1"/>
</dbReference>
<reference evidence="3 4" key="1">
    <citation type="journal article" date="2011" name="Proc. Natl. Acad. Sci. U.S.A.">
        <title>Evolutionary erosion of yeast sex chromosomes by mating-type switching accidents.</title>
        <authorList>
            <person name="Gordon J.L."/>
            <person name="Armisen D."/>
            <person name="Proux-Wera E."/>
            <person name="Oheigeartaigh S.S."/>
            <person name="Byrne K.P."/>
            <person name="Wolfe K.H."/>
        </authorList>
    </citation>
    <scope>NUCLEOTIDE SEQUENCE [LARGE SCALE GENOMIC DNA]</scope>
    <source>
        <strain evidence="4">ATCC 76901 / BCRC 22586 / CBS 4309 / NBRC 1992 / NRRL Y-12630</strain>
    </source>
</reference>
<feature type="compositionally biased region" description="Low complexity" evidence="1">
    <location>
        <begin position="676"/>
        <end position="698"/>
    </location>
</feature>
<feature type="compositionally biased region" description="Basic and acidic residues" evidence="1">
    <location>
        <begin position="74"/>
        <end position="83"/>
    </location>
</feature>
<feature type="region of interest" description="Disordered" evidence="1">
    <location>
        <begin position="16"/>
        <end position="91"/>
    </location>
</feature>